<sequence>MMDWAGMLQAGVRTGVAPEAVWRLSLKEWRMLTAEVGGAGPPGRAVLEQMARQWPDTDAARATGGIE</sequence>
<dbReference type="Pfam" id="PF09550">
    <property type="entry name" value="Phage_TAC_6"/>
    <property type="match status" value="1"/>
</dbReference>
<evidence type="ECO:0000313" key="2">
    <source>
        <dbReference type="Proteomes" id="UP000545037"/>
    </source>
</evidence>
<organism evidence="1 2">
    <name type="scientific">Brevundimonas variabilis</name>
    <dbReference type="NCBI Taxonomy" id="74312"/>
    <lineage>
        <taxon>Bacteria</taxon>
        <taxon>Pseudomonadati</taxon>
        <taxon>Pseudomonadota</taxon>
        <taxon>Alphaproteobacteria</taxon>
        <taxon>Caulobacterales</taxon>
        <taxon>Caulobacteraceae</taxon>
        <taxon>Brevundimonas</taxon>
    </lineage>
</organism>
<comment type="caution">
    <text evidence="1">The sequence shown here is derived from an EMBL/GenBank/DDBJ whole genome shotgun (WGS) entry which is preliminary data.</text>
</comment>
<accession>A0A7W9FF28</accession>
<dbReference type="AlphaFoldDB" id="A0A7W9FF28"/>
<protein>
    <submittedName>
        <fullName evidence="1">Putative phage protein (TIGR02216 family)</fullName>
    </submittedName>
</protein>
<gene>
    <name evidence="1" type="ORF">GGR13_002497</name>
</gene>
<dbReference type="Proteomes" id="UP000545037">
    <property type="component" value="Unassembled WGS sequence"/>
</dbReference>
<evidence type="ECO:0000313" key="1">
    <source>
        <dbReference type="EMBL" id="MBB5746890.1"/>
    </source>
</evidence>
<name>A0A7W9FF28_9CAUL</name>
<dbReference type="RefSeq" id="WP_246347835.1">
    <property type="nucleotide sequence ID" value="NZ_JACHOR010000004.1"/>
</dbReference>
<dbReference type="EMBL" id="JACHOR010000004">
    <property type="protein sequence ID" value="MBB5746890.1"/>
    <property type="molecule type" value="Genomic_DNA"/>
</dbReference>
<reference evidence="1 2" key="1">
    <citation type="submission" date="2020-08" db="EMBL/GenBank/DDBJ databases">
        <title>Genomic Encyclopedia of Type Strains, Phase IV (KMG-IV): sequencing the most valuable type-strain genomes for metagenomic binning, comparative biology and taxonomic classification.</title>
        <authorList>
            <person name="Goeker M."/>
        </authorList>
    </citation>
    <scope>NUCLEOTIDE SEQUENCE [LARGE SCALE GENOMIC DNA]</scope>
    <source>
        <strain evidence="1 2">DSM 4737</strain>
    </source>
</reference>
<dbReference type="InterPro" id="IPR019056">
    <property type="entry name" value="Phage_TAC_6"/>
</dbReference>
<keyword evidence="2" id="KW-1185">Reference proteome</keyword>
<proteinExistence type="predicted"/>